<accession>A0A964UQ18</accession>
<dbReference type="EMBL" id="JAAAHS010000082">
    <property type="protein sequence ID" value="NBE52411.1"/>
    <property type="molecule type" value="Genomic_DNA"/>
</dbReference>
<feature type="chain" id="PRO_5036878434" description="Secreted protein" evidence="1">
    <location>
        <begin position="27"/>
        <end position="141"/>
    </location>
</feature>
<dbReference type="AlphaFoldDB" id="A0A964UQ18"/>
<dbReference type="Proteomes" id="UP000598297">
    <property type="component" value="Unassembled WGS sequence"/>
</dbReference>
<dbReference type="PROSITE" id="PS51318">
    <property type="entry name" value="TAT"/>
    <property type="match status" value="1"/>
</dbReference>
<keyword evidence="3" id="KW-1185">Reference proteome</keyword>
<protein>
    <recommendedName>
        <fullName evidence="4">Secreted protein</fullName>
    </recommendedName>
</protein>
<evidence type="ECO:0000313" key="3">
    <source>
        <dbReference type="Proteomes" id="UP000598297"/>
    </source>
</evidence>
<comment type="caution">
    <text evidence="2">The sequence shown here is derived from an EMBL/GenBank/DDBJ whole genome shotgun (WGS) entry which is preliminary data.</text>
</comment>
<keyword evidence="1" id="KW-0732">Signal</keyword>
<dbReference type="OrthoDB" id="4255495at2"/>
<organism evidence="2 3">
    <name type="scientific">Streptomyces boluensis</name>
    <dbReference type="NCBI Taxonomy" id="1775135"/>
    <lineage>
        <taxon>Bacteria</taxon>
        <taxon>Bacillati</taxon>
        <taxon>Actinomycetota</taxon>
        <taxon>Actinomycetes</taxon>
        <taxon>Kitasatosporales</taxon>
        <taxon>Streptomycetaceae</taxon>
        <taxon>Streptomyces</taxon>
    </lineage>
</organism>
<reference evidence="2" key="1">
    <citation type="submission" date="2020-01" db="EMBL/GenBank/DDBJ databases">
        <title>Whole-genome analyses of novel actinobacteria.</title>
        <authorList>
            <person name="Sahin N."/>
        </authorList>
    </citation>
    <scope>NUCLEOTIDE SEQUENCE</scope>
    <source>
        <strain evidence="2">YC537</strain>
    </source>
</reference>
<evidence type="ECO:0000256" key="1">
    <source>
        <dbReference type="SAM" id="SignalP"/>
    </source>
</evidence>
<feature type="signal peptide" evidence="1">
    <location>
        <begin position="1"/>
        <end position="26"/>
    </location>
</feature>
<gene>
    <name evidence="2" type="ORF">GUY60_13440</name>
</gene>
<proteinExistence type="predicted"/>
<name>A0A964UQ18_9ACTN</name>
<dbReference type="InterPro" id="IPR006311">
    <property type="entry name" value="TAT_signal"/>
</dbReference>
<evidence type="ECO:0000313" key="2">
    <source>
        <dbReference type="EMBL" id="NBE52411.1"/>
    </source>
</evidence>
<sequence>MKEISRRSVFVGAAASTIALGVSASAADAAPAREEPPLSSECKTLGSTQICVTAREVQDVTGLQYIITNNGSQAMTYKVWYVDVSGGPESGKVTRTVEAGEVYVGYFYGAIQHYFTVHMCDETETECVVIGPLIGELPIEW</sequence>
<dbReference type="RefSeq" id="WP_161697318.1">
    <property type="nucleotide sequence ID" value="NZ_JAAAHS010000082.1"/>
</dbReference>
<evidence type="ECO:0008006" key="4">
    <source>
        <dbReference type="Google" id="ProtNLM"/>
    </source>
</evidence>